<dbReference type="EMBL" id="JAWDJW010004234">
    <property type="protein sequence ID" value="KAK3076205.1"/>
    <property type="molecule type" value="Genomic_DNA"/>
</dbReference>
<proteinExistence type="predicted"/>
<gene>
    <name evidence="1" type="ORF">LTS18_013626</name>
</gene>
<evidence type="ECO:0000313" key="1">
    <source>
        <dbReference type="EMBL" id="KAK3076205.1"/>
    </source>
</evidence>
<reference evidence="1" key="1">
    <citation type="submission" date="2024-09" db="EMBL/GenBank/DDBJ databases">
        <title>Black Yeasts Isolated from many extreme environments.</title>
        <authorList>
            <person name="Coleine C."/>
            <person name="Stajich J.E."/>
            <person name="Selbmann L."/>
        </authorList>
    </citation>
    <scope>NUCLEOTIDE SEQUENCE</scope>
    <source>
        <strain evidence="1">CCFEE 5737</strain>
    </source>
</reference>
<evidence type="ECO:0000313" key="2">
    <source>
        <dbReference type="Proteomes" id="UP001186974"/>
    </source>
</evidence>
<sequence>MVMARLIGDEMEPSVKVKLFNFCVEYKVRTVMALMGLTDPSSSVDAADVLASSVATVTKLVDYATLTRQSSDTASDATLGRSKMMQLDLLLRDTAIGLNPMTMPAKGLVLFTNARFAASLPVNDHFKANLDVRRASILIVDDVAGLSSLDRLTPRASTSALGGRHVHDLCGQGYVSVSTISAARLFVQVIKSENGNQTIDVDVKNELFVLESCADSTQTLIGLLDDLKPPIPPSKEVKYRTSVLPIEDMMASFTGDAFSQPADNATDDDVGPEDIDPFGDLSEDDFNGVDSVYAPEASYVPDKSMADNDLLGIPRDGARSVAHRSVDDTHTPDQDLEGVSHVESFVYMDDHIRPSSANGTNALKWDSVKNQYVYAIEIDLRRCPLK</sequence>
<accession>A0ACC3DI20</accession>
<protein>
    <submittedName>
        <fullName evidence="1">Uncharacterized protein</fullName>
    </submittedName>
</protein>
<keyword evidence="2" id="KW-1185">Reference proteome</keyword>
<comment type="caution">
    <text evidence="1">The sequence shown here is derived from an EMBL/GenBank/DDBJ whole genome shotgun (WGS) entry which is preliminary data.</text>
</comment>
<organism evidence="1 2">
    <name type="scientific">Coniosporium uncinatum</name>
    <dbReference type="NCBI Taxonomy" id="93489"/>
    <lineage>
        <taxon>Eukaryota</taxon>
        <taxon>Fungi</taxon>
        <taxon>Dikarya</taxon>
        <taxon>Ascomycota</taxon>
        <taxon>Pezizomycotina</taxon>
        <taxon>Dothideomycetes</taxon>
        <taxon>Dothideomycetes incertae sedis</taxon>
        <taxon>Coniosporium</taxon>
    </lineage>
</organism>
<dbReference type="Proteomes" id="UP001186974">
    <property type="component" value="Unassembled WGS sequence"/>
</dbReference>
<feature type="non-terminal residue" evidence="1">
    <location>
        <position position="386"/>
    </location>
</feature>
<name>A0ACC3DI20_9PEZI</name>